<dbReference type="OrthoDB" id="3821113at2759"/>
<feature type="transmembrane region" description="Helical" evidence="13">
    <location>
        <begin position="287"/>
        <end position="311"/>
    </location>
</feature>
<dbReference type="GO" id="GO:0005789">
    <property type="term" value="C:endoplasmic reticulum membrane"/>
    <property type="evidence" value="ECO:0007669"/>
    <property type="project" value="UniProtKB-SubCell"/>
</dbReference>
<dbReference type="UniPathway" id="UPA00196"/>
<keyword evidence="8 13" id="KW-0256">Endoplasmic reticulum</keyword>
<feature type="transmembrane region" description="Helical" evidence="13">
    <location>
        <begin position="78"/>
        <end position="95"/>
    </location>
</feature>
<feature type="transmembrane region" description="Helical" evidence="13">
    <location>
        <begin position="155"/>
        <end position="178"/>
    </location>
</feature>
<evidence type="ECO:0000256" key="13">
    <source>
        <dbReference type="RuleBase" id="RU365064"/>
    </source>
</evidence>
<keyword evidence="14" id="KW-0732">Signal</keyword>
<dbReference type="EMBL" id="LR902613">
    <property type="protein sequence ID" value="CAD7250831.1"/>
    <property type="molecule type" value="Genomic_DNA"/>
</dbReference>
<feature type="signal peptide" evidence="14">
    <location>
        <begin position="1"/>
        <end position="20"/>
    </location>
</feature>
<evidence type="ECO:0000256" key="14">
    <source>
        <dbReference type="SAM" id="SignalP"/>
    </source>
</evidence>
<organism evidence="15">
    <name type="scientific">Darwinula stevensoni</name>
    <dbReference type="NCBI Taxonomy" id="69355"/>
    <lineage>
        <taxon>Eukaryota</taxon>
        <taxon>Metazoa</taxon>
        <taxon>Ecdysozoa</taxon>
        <taxon>Arthropoda</taxon>
        <taxon>Crustacea</taxon>
        <taxon>Oligostraca</taxon>
        <taxon>Ostracoda</taxon>
        <taxon>Podocopa</taxon>
        <taxon>Podocopida</taxon>
        <taxon>Darwinulocopina</taxon>
        <taxon>Darwinuloidea</taxon>
        <taxon>Darwinulidae</taxon>
        <taxon>Darwinula</taxon>
    </lineage>
</organism>
<keyword evidence="9 13" id="KW-1133">Transmembrane helix</keyword>
<comment type="function">
    <text evidence="11 13">Catalytic subunit of the glycosylphosphatidylinositol-mannosyltransferase I complex which catalyzes the transfer of the first mannose, via an alpha-1,4 bond from a dolichol-phosphate-mannose (Dol-P-Man) to the glucosaminyl acyl phosphatidylinositol (GlcN-(acyl)PI) intermediate to generate alpha-D-Man-(1-&gt;4)-alpha-D-GlcN-(1-&gt;6)-(1-radyl,2-acyl-sn-glycero-3-phospho)-2-acyl-inositol and participates in the sixth step of the glycosylphosphatidylinositol-anchor biosynthesis.</text>
</comment>
<evidence type="ECO:0000313" key="15">
    <source>
        <dbReference type="EMBL" id="CAD7250831.1"/>
    </source>
</evidence>
<feature type="transmembrane region" description="Helical" evidence="13">
    <location>
        <begin position="355"/>
        <end position="378"/>
    </location>
</feature>
<feature type="transmembrane region" description="Helical" evidence="13">
    <location>
        <begin position="323"/>
        <end position="343"/>
    </location>
</feature>
<evidence type="ECO:0000256" key="4">
    <source>
        <dbReference type="ARBA" id="ARBA00022502"/>
    </source>
</evidence>
<evidence type="ECO:0000256" key="2">
    <source>
        <dbReference type="ARBA" id="ARBA00004687"/>
    </source>
</evidence>
<evidence type="ECO:0000256" key="9">
    <source>
        <dbReference type="ARBA" id="ARBA00022989"/>
    </source>
</evidence>
<keyword evidence="16" id="KW-1185">Reference proteome</keyword>
<dbReference type="GO" id="GO:0051751">
    <property type="term" value="F:alpha-1,4-mannosyltransferase activity"/>
    <property type="evidence" value="ECO:0007669"/>
    <property type="project" value="InterPro"/>
</dbReference>
<comment type="subcellular location">
    <subcellularLocation>
        <location evidence="1 13">Endoplasmic reticulum membrane</location>
        <topology evidence="1 13">Multi-pass membrane protein</topology>
    </subcellularLocation>
</comment>
<sequence>MSFWFHASSALAIRLGLVYYGKLQDEQFLVKYTDVDYHVYTDAARHVHEGGSPYDRHTYRYSPLLAYLMLPNLLLSPHFGKALFCLADILCGYLIHRMLRDRHGTKTATRCAWLWLYNPLPIVVSSRGNADSLVALLTLATVWFHQKGQVVKEGFVLGLAIHFKIFPVLYSLPLYLSLSDSKCDWKRALFPPNRKQVKLTLFTVLTFLALFVAFYASYGWDFVHETYLYHVMRRDTRHNFSAFFYLLYLSLPDTPRLLSFVLLLPQAVLVLQSALELYRPATLHLSLFLQTVVFVTFNKVVTSQYFLWYLALLPLVAPRLRLSVLHAAVLVVIWGFAQASWLLPAYFLEFEGRNVYLYVWIESLAFLCANIGVVGKLVKSYHVGDD</sequence>
<feature type="transmembrane region" description="Helical" evidence="13">
    <location>
        <begin position="199"/>
        <end position="218"/>
    </location>
</feature>
<accession>A0A7R9FQ76</accession>
<dbReference type="EMBL" id="CAJPEV010003096">
    <property type="protein sequence ID" value="CAG0898912.1"/>
    <property type="molecule type" value="Genomic_DNA"/>
</dbReference>
<dbReference type="Pfam" id="PF05007">
    <property type="entry name" value="Mannosyl_trans"/>
    <property type="match status" value="1"/>
</dbReference>
<evidence type="ECO:0000256" key="10">
    <source>
        <dbReference type="ARBA" id="ARBA00023136"/>
    </source>
</evidence>
<protein>
    <recommendedName>
        <fullName evidence="12 13">GPI alpha-1,4-mannosyltransferase I, catalytic subunit</fullName>
        <ecNumber evidence="13">2.4.1.-</ecNumber>
    </recommendedName>
    <alternativeName>
        <fullName evidence="13">GPI mannosyltransferase I</fullName>
    </alternativeName>
</protein>
<evidence type="ECO:0000256" key="8">
    <source>
        <dbReference type="ARBA" id="ARBA00022824"/>
    </source>
</evidence>
<dbReference type="Proteomes" id="UP000677054">
    <property type="component" value="Unassembled WGS sequence"/>
</dbReference>
<name>A0A7R9FQ76_9CRUS</name>
<keyword evidence="7 13" id="KW-0812">Transmembrane</keyword>
<keyword evidence="6 13" id="KW-0808">Transferase</keyword>
<dbReference type="GO" id="GO:1990529">
    <property type="term" value="C:glycosylphosphatidylinositol-mannosyltransferase I complex"/>
    <property type="evidence" value="ECO:0007669"/>
    <property type="project" value="TreeGrafter"/>
</dbReference>
<dbReference type="EC" id="2.4.1.-" evidence="13"/>
<dbReference type="AlphaFoldDB" id="A0A7R9FQ76"/>
<evidence type="ECO:0000256" key="11">
    <source>
        <dbReference type="ARBA" id="ARBA00093408"/>
    </source>
</evidence>
<evidence type="ECO:0000256" key="5">
    <source>
        <dbReference type="ARBA" id="ARBA00022676"/>
    </source>
</evidence>
<evidence type="ECO:0000256" key="7">
    <source>
        <dbReference type="ARBA" id="ARBA00022692"/>
    </source>
</evidence>
<comment type="similarity">
    <text evidence="3 13">Belongs to the PIGM family.</text>
</comment>
<dbReference type="PANTHER" id="PTHR12886">
    <property type="entry name" value="PIG-M MANNOSYLTRANSFERASE"/>
    <property type="match status" value="1"/>
</dbReference>
<dbReference type="PANTHER" id="PTHR12886:SF0">
    <property type="entry name" value="GPI MANNOSYLTRANSFERASE 1"/>
    <property type="match status" value="1"/>
</dbReference>
<dbReference type="InterPro" id="IPR007704">
    <property type="entry name" value="PIG-M"/>
</dbReference>
<evidence type="ECO:0000313" key="16">
    <source>
        <dbReference type="Proteomes" id="UP000677054"/>
    </source>
</evidence>
<keyword evidence="4 13" id="KW-0337">GPI-anchor biosynthesis</keyword>
<comment type="pathway">
    <text evidence="2 13">Glycolipid biosynthesis; glycosylphosphatidylinositol-anchor biosynthesis.</text>
</comment>
<gene>
    <name evidence="15" type="ORF">DSTB1V02_LOCUS10600</name>
</gene>
<proteinExistence type="inferred from homology"/>
<reference evidence="15" key="1">
    <citation type="submission" date="2020-11" db="EMBL/GenBank/DDBJ databases">
        <authorList>
            <person name="Tran Van P."/>
        </authorList>
    </citation>
    <scope>NUCLEOTIDE SEQUENCE</scope>
</reference>
<evidence type="ECO:0000256" key="3">
    <source>
        <dbReference type="ARBA" id="ARBA00011071"/>
    </source>
</evidence>
<evidence type="ECO:0000256" key="12">
    <source>
        <dbReference type="ARBA" id="ARBA00093608"/>
    </source>
</evidence>
<keyword evidence="10 13" id="KW-0472">Membrane</keyword>
<dbReference type="GO" id="GO:0004376">
    <property type="term" value="F:GPI mannosyltransferase activity"/>
    <property type="evidence" value="ECO:0007669"/>
    <property type="project" value="InterPro"/>
</dbReference>
<feature type="chain" id="PRO_5036210522" description="GPI alpha-1,4-mannosyltransferase I, catalytic subunit" evidence="14">
    <location>
        <begin position="21"/>
        <end position="386"/>
    </location>
</feature>
<comment type="caution">
    <text evidence="13">Lacks conserved residue(s) required for the propagation of feature annotation.</text>
</comment>
<dbReference type="GO" id="GO:0006506">
    <property type="term" value="P:GPI anchor biosynthetic process"/>
    <property type="evidence" value="ECO:0007669"/>
    <property type="project" value="UniProtKB-UniPathway"/>
</dbReference>
<evidence type="ECO:0000256" key="6">
    <source>
        <dbReference type="ARBA" id="ARBA00022679"/>
    </source>
</evidence>
<evidence type="ECO:0000256" key="1">
    <source>
        <dbReference type="ARBA" id="ARBA00004477"/>
    </source>
</evidence>
<keyword evidence="5 13" id="KW-0328">Glycosyltransferase</keyword>